<comment type="subcellular location">
    <subcellularLocation>
        <location evidence="1">Secreted</location>
    </subcellularLocation>
</comment>
<feature type="domain" description="TGF-beta family profile" evidence="8">
    <location>
        <begin position="344"/>
        <end position="506"/>
    </location>
</feature>
<evidence type="ECO:0000256" key="2">
    <source>
        <dbReference type="ARBA" id="ARBA00006656"/>
    </source>
</evidence>
<dbReference type="EMBL" id="GGMR01020174">
    <property type="protein sequence ID" value="MBY32793.1"/>
    <property type="molecule type" value="Transcribed_RNA"/>
</dbReference>
<evidence type="ECO:0000256" key="5">
    <source>
        <dbReference type="ARBA" id="ARBA00023157"/>
    </source>
</evidence>
<evidence type="ECO:0000256" key="4">
    <source>
        <dbReference type="ARBA" id="ARBA00023030"/>
    </source>
</evidence>
<evidence type="ECO:0000256" key="7">
    <source>
        <dbReference type="SAM" id="MobiDB-lite"/>
    </source>
</evidence>
<name>A0A2S2PTQ2_SCHGA</name>
<evidence type="ECO:0000259" key="8">
    <source>
        <dbReference type="PROSITE" id="PS51362"/>
    </source>
</evidence>
<dbReference type="GO" id="GO:0005615">
    <property type="term" value="C:extracellular space"/>
    <property type="evidence" value="ECO:0007669"/>
    <property type="project" value="TreeGrafter"/>
</dbReference>
<feature type="region of interest" description="Disordered" evidence="7">
    <location>
        <begin position="432"/>
        <end position="466"/>
    </location>
</feature>
<dbReference type="Pfam" id="PF00019">
    <property type="entry name" value="TGF_beta"/>
    <property type="match status" value="2"/>
</dbReference>
<dbReference type="PROSITE" id="PS00250">
    <property type="entry name" value="TGF_BETA_1"/>
    <property type="match status" value="1"/>
</dbReference>
<dbReference type="SUPFAM" id="SSF57501">
    <property type="entry name" value="Cystine-knot cytokines"/>
    <property type="match status" value="2"/>
</dbReference>
<reference evidence="9" key="1">
    <citation type="submission" date="2018-04" db="EMBL/GenBank/DDBJ databases">
        <title>Transcriptome of Schizaphis graminum biotype I.</title>
        <authorList>
            <person name="Scully E.D."/>
            <person name="Geib S.M."/>
            <person name="Palmer N.A."/>
            <person name="Koch K."/>
            <person name="Bradshaw J."/>
            <person name="Heng-Moss T."/>
            <person name="Sarath G."/>
        </authorList>
    </citation>
    <scope>NUCLEOTIDE SEQUENCE</scope>
</reference>
<dbReference type="GO" id="GO:0005125">
    <property type="term" value="F:cytokine activity"/>
    <property type="evidence" value="ECO:0007669"/>
    <property type="project" value="TreeGrafter"/>
</dbReference>
<evidence type="ECO:0000256" key="3">
    <source>
        <dbReference type="ARBA" id="ARBA00022525"/>
    </source>
</evidence>
<proteinExistence type="inferred from homology"/>
<comment type="similarity">
    <text evidence="2 6">Belongs to the TGF-beta family.</text>
</comment>
<protein>
    <recommendedName>
        <fullName evidence="8">TGF-beta family profile domain-containing protein</fullName>
    </recommendedName>
</protein>
<feature type="region of interest" description="Disordered" evidence="7">
    <location>
        <begin position="315"/>
        <end position="368"/>
    </location>
</feature>
<keyword evidence="5" id="KW-1015">Disulfide bond</keyword>
<dbReference type="PROSITE" id="PS51362">
    <property type="entry name" value="TGF_BETA_2"/>
    <property type="match status" value="1"/>
</dbReference>
<keyword evidence="3" id="KW-0964">Secreted</keyword>
<gene>
    <name evidence="9" type="ORF">g.45040</name>
</gene>
<evidence type="ECO:0000256" key="1">
    <source>
        <dbReference type="ARBA" id="ARBA00004613"/>
    </source>
</evidence>
<dbReference type="PANTHER" id="PTHR11848:SF119">
    <property type="entry name" value="TGF-BETA FAMILY PROFILE DOMAIN-CONTAINING PROTEIN"/>
    <property type="match status" value="1"/>
</dbReference>
<dbReference type="InterPro" id="IPR029034">
    <property type="entry name" value="Cystine-knot_cytokine"/>
</dbReference>
<evidence type="ECO:0000313" key="9">
    <source>
        <dbReference type="EMBL" id="MBY32793.1"/>
    </source>
</evidence>
<organism evidence="9">
    <name type="scientific">Schizaphis graminum</name>
    <name type="common">Green bug aphid</name>
    <dbReference type="NCBI Taxonomy" id="13262"/>
    <lineage>
        <taxon>Eukaryota</taxon>
        <taxon>Metazoa</taxon>
        <taxon>Ecdysozoa</taxon>
        <taxon>Arthropoda</taxon>
        <taxon>Hexapoda</taxon>
        <taxon>Insecta</taxon>
        <taxon>Pterygota</taxon>
        <taxon>Neoptera</taxon>
        <taxon>Paraneoptera</taxon>
        <taxon>Hemiptera</taxon>
        <taxon>Sternorrhyncha</taxon>
        <taxon>Aphidomorpha</taxon>
        <taxon>Aphidoidea</taxon>
        <taxon>Aphididae</taxon>
        <taxon>Aphidini</taxon>
        <taxon>Schizaphis</taxon>
    </lineage>
</organism>
<dbReference type="InterPro" id="IPR001839">
    <property type="entry name" value="TGF-b_C"/>
</dbReference>
<dbReference type="AlphaFoldDB" id="A0A2S2PTQ2"/>
<dbReference type="Gene3D" id="2.10.90.10">
    <property type="entry name" value="Cystine-knot cytokines"/>
    <property type="match status" value="1"/>
</dbReference>
<dbReference type="GO" id="GO:0008083">
    <property type="term" value="F:growth factor activity"/>
    <property type="evidence" value="ECO:0007669"/>
    <property type="project" value="UniProtKB-KW"/>
</dbReference>
<dbReference type="PANTHER" id="PTHR11848">
    <property type="entry name" value="TGF-BETA FAMILY"/>
    <property type="match status" value="1"/>
</dbReference>
<dbReference type="SMART" id="SM00204">
    <property type="entry name" value="TGFB"/>
    <property type="match status" value="1"/>
</dbReference>
<feature type="compositionally biased region" description="Basic and acidic residues" evidence="7">
    <location>
        <begin position="432"/>
        <end position="441"/>
    </location>
</feature>
<keyword evidence="4 6" id="KW-0339">Growth factor</keyword>
<accession>A0A2S2PTQ2</accession>
<sequence length="506" mass="56104">MMGSADVWWSHVPVVGRAVRFAVLLIVLRLADFMTAVTCAAAADDDRHQQHLQQQQHVHLTELSRNIIKGLKLEKLPDMTKVDISNEEFHCKYLEYFRRLYMDESEFYDPDDNDDVTMAASYNNDDDHDVSAILVRGQMKHFGGDNRNDKYPDLPTDDYDDVLQQTTSITFPIYDTAVRGSGSRVTVIKSVVRIYADAPHVRVRVYGRLLQQAGAVLRENPSLVADLIWPVGGSGRWVDVDVTRLLRPRKRHHGGGVTAASLELLLRYSATAAAGSVRFGDGTDNNDGRYVPVLHAFMNGAVDGGVRSAAVAVRCPGETKRKKREGGGGRGRGKKRRRPTASGRIRRTDCKVDTLSGNDNGTEHGGGGNKCCREEMRVVFADIPGFDFIVEPKWFDAGLCRGRCPAKYNPATRHAFIQSLLWKQHNNNNRRAEIAGDGGERRARRKVRHGGGAATATTKAPHPPPKPCCAPNKLDRLQIIHVDETDPSSLKVTTWKEMAVVECACS</sequence>
<dbReference type="InterPro" id="IPR015615">
    <property type="entry name" value="TGF-beta-rel"/>
</dbReference>
<evidence type="ECO:0000256" key="6">
    <source>
        <dbReference type="RuleBase" id="RU000354"/>
    </source>
</evidence>
<dbReference type="InterPro" id="IPR017948">
    <property type="entry name" value="TGFb_CS"/>
</dbReference>